<feature type="coiled-coil region" evidence="1">
    <location>
        <begin position="222"/>
        <end position="270"/>
    </location>
</feature>
<evidence type="ECO:0000313" key="6">
    <source>
        <dbReference type="EMBL" id="NGO62124.1"/>
    </source>
</evidence>
<accession>A0A6M1RKU8</accession>
<feature type="transmembrane region" description="Helical" evidence="2">
    <location>
        <begin position="71"/>
        <end position="91"/>
    </location>
</feature>
<evidence type="ECO:0000313" key="7">
    <source>
        <dbReference type="Proteomes" id="UP000477849"/>
    </source>
</evidence>
<dbReference type="Gene3D" id="1.10.287.470">
    <property type="entry name" value="Helix hairpin bin"/>
    <property type="match status" value="2"/>
</dbReference>
<dbReference type="SUPFAM" id="SSF111369">
    <property type="entry name" value="HlyD-like secretion proteins"/>
    <property type="match status" value="3"/>
</dbReference>
<reference evidence="6 7" key="1">
    <citation type="submission" date="2020-02" db="EMBL/GenBank/DDBJ databases">
        <title>Genome sequence of the type strain CCBAU10050 of Rhizobium daejeonense.</title>
        <authorList>
            <person name="Gao J."/>
            <person name="Sun J."/>
        </authorList>
    </citation>
    <scope>NUCLEOTIDE SEQUENCE [LARGE SCALE GENOMIC DNA]</scope>
    <source>
        <strain evidence="6 7">CCBAU10050</strain>
    </source>
</reference>
<proteinExistence type="predicted"/>
<feature type="domain" description="Multidrug resistance protein MdtA-like barrel-sandwich hybrid" evidence="4">
    <location>
        <begin position="110"/>
        <end position="305"/>
    </location>
</feature>
<dbReference type="Gene3D" id="2.40.30.170">
    <property type="match status" value="1"/>
</dbReference>
<dbReference type="InterPro" id="IPR058634">
    <property type="entry name" value="AaeA-lik-b-barrel"/>
</dbReference>
<feature type="domain" description="p-hydroxybenzoic acid efflux pump subunit AaeA-like beta-barrel" evidence="5">
    <location>
        <begin position="310"/>
        <end position="402"/>
    </location>
</feature>
<dbReference type="PANTHER" id="PTHR30386">
    <property type="entry name" value="MEMBRANE FUSION SUBUNIT OF EMRAB-TOLC MULTIDRUG EFFLUX PUMP"/>
    <property type="match status" value="1"/>
</dbReference>
<protein>
    <submittedName>
        <fullName evidence="6">HlyD family secretion protein</fullName>
    </submittedName>
</protein>
<gene>
    <name evidence="6" type="ORF">G6N76_00445</name>
</gene>
<keyword evidence="7" id="KW-1185">Reference proteome</keyword>
<dbReference type="Proteomes" id="UP000477849">
    <property type="component" value="Unassembled WGS sequence"/>
</dbReference>
<keyword evidence="1" id="KW-0175">Coiled coil</keyword>
<dbReference type="GO" id="GO:0055085">
    <property type="term" value="P:transmembrane transport"/>
    <property type="evidence" value="ECO:0007669"/>
    <property type="project" value="InterPro"/>
</dbReference>
<keyword evidence="2" id="KW-0472">Membrane</keyword>
<keyword evidence="2" id="KW-0812">Transmembrane</keyword>
<dbReference type="Gene3D" id="2.40.50.100">
    <property type="match status" value="1"/>
</dbReference>
<dbReference type="AlphaFoldDB" id="A0A6M1RKU8"/>
<evidence type="ECO:0000256" key="1">
    <source>
        <dbReference type="SAM" id="Coils"/>
    </source>
</evidence>
<dbReference type="PANTHER" id="PTHR30386:SF24">
    <property type="entry name" value="MULTIDRUG RESISTANCE EFFLUX PUMP"/>
    <property type="match status" value="1"/>
</dbReference>
<dbReference type="Pfam" id="PF25876">
    <property type="entry name" value="HH_MFP_RND"/>
    <property type="match status" value="1"/>
</dbReference>
<evidence type="ECO:0000259" key="4">
    <source>
        <dbReference type="Pfam" id="PF25917"/>
    </source>
</evidence>
<evidence type="ECO:0000259" key="5">
    <source>
        <dbReference type="Pfam" id="PF25963"/>
    </source>
</evidence>
<evidence type="ECO:0000256" key="2">
    <source>
        <dbReference type="SAM" id="Phobius"/>
    </source>
</evidence>
<dbReference type="EMBL" id="JAAKZH010000001">
    <property type="protein sequence ID" value="NGO62124.1"/>
    <property type="molecule type" value="Genomic_DNA"/>
</dbReference>
<dbReference type="InterPro" id="IPR058624">
    <property type="entry name" value="MdtA-like_HH"/>
</dbReference>
<organism evidence="6 7">
    <name type="scientific">Rhizobium daejeonense</name>
    <dbReference type="NCBI Taxonomy" id="240521"/>
    <lineage>
        <taxon>Bacteria</taxon>
        <taxon>Pseudomonadati</taxon>
        <taxon>Pseudomonadota</taxon>
        <taxon>Alphaproteobacteria</taxon>
        <taxon>Hyphomicrobiales</taxon>
        <taxon>Rhizobiaceae</taxon>
        <taxon>Rhizobium/Agrobacterium group</taxon>
        <taxon>Rhizobium</taxon>
    </lineage>
</organism>
<dbReference type="Pfam" id="PF25917">
    <property type="entry name" value="BSH_RND"/>
    <property type="match status" value="1"/>
</dbReference>
<dbReference type="Pfam" id="PF25963">
    <property type="entry name" value="Beta-barrel_AAEA"/>
    <property type="match status" value="1"/>
</dbReference>
<name>A0A6M1RKU8_9HYPH</name>
<evidence type="ECO:0000259" key="3">
    <source>
        <dbReference type="Pfam" id="PF25876"/>
    </source>
</evidence>
<dbReference type="InterPro" id="IPR058625">
    <property type="entry name" value="MdtA-like_BSH"/>
</dbReference>
<feature type="domain" description="Multidrug resistance protein MdtA-like alpha-helical hairpin" evidence="3">
    <location>
        <begin position="177"/>
        <end position="243"/>
    </location>
</feature>
<keyword evidence="2" id="KW-1133">Transmembrane helix</keyword>
<dbReference type="InterPro" id="IPR050739">
    <property type="entry name" value="MFP"/>
</dbReference>
<sequence length="416" mass="43529">MSIEPNGSVRLSLCERAISMTGSQRAGAVRAVESVEEQATVAEAPREVTAAAAEAPTVAAPVKEKKRRSPVLPVVLLALLGGAGWYGYHWWTDGRFMVSTEDAYIEGDIAIIAPKVSGYIASVPVKDNQIVKAGDPLVVLDDGDYRIAVNQAEAALKSQHLTLDRIDAQIKGGEAALEQAKAQKQSSVASLDLAQLSFKRVSGLQAQSVVSAADLDSAKTSLEQAQANVTASDANIASADAQIAVLKAQRAEAEAGIRSAELTLEKAQRDLDFTVLKAPYDGVVGNLAVQVGDLVSTGKRLAALVPVQDLYIEANFKETQIAHLVPGSKVSIHVDAYGDKPLEGTVSSIAPASGSVFSMLPAENATGNFTKVVQRVPVRIALPEEALKEGHLRAGLSVIVDVDTRTAPAGAAVASN</sequence>
<comment type="caution">
    <text evidence="6">The sequence shown here is derived from an EMBL/GenBank/DDBJ whole genome shotgun (WGS) entry which is preliminary data.</text>
</comment>